<dbReference type="EMBL" id="JAABOA010007372">
    <property type="protein sequence ID" value="KAF9543451.1"/>
    <property type="molecule type" value="Genomic_DNA"/>
</dbReference>
<evidence type="ECO:0000313" key="3">
    <source>
        <dbReference type="Proteomes" id="UP000780801"/>
    </source>
</evidence>
<comment type="caution">
    <text evidence="2">The sequence shown here is derived from an EMBL/GenBank/DDBJ whole genome shotgun (WGS) entry which is preliminary data.</text>
</comment>
<dbReference type="AlphaFoldDB" id="A0A9P6K272"/>
<dbReference type="Proteomes" id="UP000780801">
    <property type="component" value="Unassembled WGS sequence"/>
</dbReference>
<sequence>MSLAKDANDLAPSASAANPSMFESQGYDNIDEHEHIRDGELHVDADAPLTLRALVSTKEAG</sequence>
<dbReference type="OrthoDB" id="2336422at2759"/>
<keyword evidence="3" id="KW-1185">Reference proteome</keyword>
<reference evidence="2" key="1">
    <citation type="journal article" date="2020" name="Fungal Divers.">
        <title>Resolving the Mortierellaceae phylogeny through synthesis of multi-gene phylogenetics and phylogenomics.</title>
        <authorList>
            <person name="Vandepol N."/>
            <person name="Liber J."/>
            <person name="Desiro A."/>
            <person name="Na H."/>
            <person name="Kennedy M."/>
            <person name="Barry K."/>
            <person name="Grigoriev I.V."/>
            <person name="Miller A.N."/>
            <person name="O'Donnell K."/>
            <person name="Stajich J.E."/>
            <person name="Bonito G."/>
        </authorList>
    </citation>
    <scope>NUCLEOTIDE SEQUENCE</scope>
    <source>
        <strain evidence="2">KOD1015</strain>
    </source>
</reference>
<protein>
    <submittedName>
        <fullName evidence="2">Uncharacterized protein</fullName>
    </submittedName>
</protein>
<organism evidence="2 3">
    <name type="scientific">Lunasporangiospora selenospora</name>
    <dbReference type="NCBI Taxonomy" id="979761"/>
    <lineage>
        <taxon>Eukaryota</taxon>
        <taxon>Fungi</taxon>
        <taxon>Fungi incertae sedis</taxon>
        <taxon>Mucoromycota</taxon>
        <taxon>Mortierellomycotina</taxon>
        <taxon>Mortierellomycetes</taxon>
        <taxon>Mortierellales</taxon>
        <taxon>Mortierellaceae</taxon>
        <taxon>Lunasporangiospora</taxon>
    </lineage>
</organism>
<proteinExistence type="predicted"/>
<evidence type="ECO:0000313" key="2">
    <source>
        <dbReference type="EMBL" id="KAF9543451.1"/>
    </source>
</evidence>
<name>A0A9P6K272_9FUNG</name>
<feature type="compositionally biased region" description="Polar residues" evidence="1">
    <location>
        <begin position="15"/>
        <end position="27"/>
    </location>
</feature>
<accession>A0A9P6K272</accession>
<evidence type="ECO:0000256" key="1">
    <source>
        <dbReference type="SAM" id="MobiDB-lite"/>
    </source>
</evidence>
<feature type="non-terminal residue" evidence="2">
    <location>
        <position position="61"/>
    </location>
</feature>
<feature type="region of interest" description="Disordered" evidence="1">
    <location>
        <begin position="1"/>
        <end position="30"/>
    </location>
</feature>
<gene>
    <name evidence="2" type="ORF">BGW38_009761</name>
</gene>